<dbReference type="InterPro" id="IPR041569">
    <property type="entry name" value="AAA_lid_3"/>
</dbReference>
<evidence type="ECO:0000313" key="15">
    <source>
        <dbReference type="EMBL" id="MDX8415291.1"/>
    </source>
</evidence>
<evidence type="ECO:0000256" key="7">
    <source>
        <dbReference type="ARBA" id="ARBA00022833"/>
    </source>
</evidence>
<organism evidence="15 16">
    <name type="scientific">Intestinicryptomonas porci</name>
    <dbReference type="NCBI Taxonomy" id="2926320"/>
    <lineage>
        <taxon>Bacteria</taxon>
        <taxon>Pseudomonadati</taxon>
        <taxon>Verrucomicrobiota</taxon>
        <taxon>Opitutia</taxon>
        <taxon>Opitutales</taxon>
        <taxon>Intestinicryptomonaceae</taxon>
        <taxon>Intestinicryptomonas</taxon>
    </lineage>
</organism>
<evidence type="ECO:0000256" key="13">
    <source>
        <dbReference type="SAM" id="MobiDB-lite"/>
    </source>
</evidence>
<dbReference type="InterPro" id="IPR003960">
    <property type="entry name" value="ATPase_AAA_CS"/>
</dbReference>
<dbReference type="PANTHER" id="PTHR23076">
    <property type="entry name" value="METALLOPROTEASE M41 FTSH"/>
    <property type="match status" value="1"/>
</dbReference>
<comment type="subcellular location">
    <subcellularLocation>
        <location evidence="11">Cell membrane</location>
        <topology evidence="11">Multi-pass membrane protein</topology>
        <orientation evidence="11">Cytoplasmic side</orientation>
    </subcellularLocation>
    <subcellularLocation>
        <location evidence="1">Membrane</location>
    </subcellularLocation>
</comment>
<feature type="active site" evidence="11">
    <location>
        <position position="441"/>
    </location>
</feature>
<evidence type="ECO:0000256" key="9">
    <source>
        <dbReference type="ARBA" id="ARBA00023049"/>
    </source>
</evidence>
<dbReference type="Pfam" id="PF00004">
    <property type="entry name" value="AAA"/>
    <property type="match status" value="1"/>
</dbReference>
<keyword evidence="11" id="KW-0812">Transmembrane</keyword>
<dbReference type="SUPFAM" id="SSF52540">
    <property type="entry name" value="P-loop containing nucleoside triphosphate hydrolases"/>
    <property type="match status" value="1"/>
</dbReference>
<dbReference type="Pfam" id="PF01434">
    <property type="entry name" value="Peptidase_M41"/>
    <property type="match status" value="1"/>
</dbReference>
<evidence type="ECO:0000256" key="2">
    <source>
        <dbReference type="ARBA" id="ARBA00010044"/>
    </source>
</evidence>
<evidence type="ECO:0000256" key="1">
    <source>
        <dbReference type="ARBA" id="ARBA00004370"/>
    </source>
</evidence>
<name>A0ABU4WFE7_9BACT</name>
<proteinExistence type="inferred from homology"/>
<dbReference type="InterPro" id="IPR003593">
    <property type="entry name" value="AAA+_ATPase"/>
</dbReference>
<dbReference type="SUPFAM" id="SSF140990">
    <property type="entry name" value="FtsH protease domain-like"/>
    <property type="match status" value="1"/>
</dbReference>
<feature type="domain" description="AAA+ ATPase" evidence="14">
    <location>
        <begin position="211"/>
        <end position="350"/>
    </location>
</feature>
<dbReference type="GO" id="GO:0008237">
    <property type="term" value="F:metallopeptidase activity"/>
    <property type="evidence" value="ECO:0007669"/>
    <property type="project" value="UniProtKB-KW"/>
</dbReference>
<feature type="transmembrane region" description="Helical" evidence="11">
    <location>
        <begin position="12"/>
        <end position="28"/>
    </location>
</feature>
<dbReference type="HAMAP" id="MF_01458">
    <property type="entry name" value="FtsH"/>
    <property type="match status" value="1"/>
</dbReference>
<dbReference type="Gene3D" id="3.40.50.300">
    <property type="entry name" value="P-loop containing nucleotide triphosphate hydrolases"/>
    <property type="match status" value="1"/>
</dbReference>
<dbReference type="InterPro" id="IPR037219">
    <property type="entry name" value="Peptidase_M41-like"/>
</dbReference>
<feature type="binding site" evidence="11">
    <location>
        <position position="440"/>
    </location>
    <ligand>
        <name>Zn(2+)</name>
        <dbReference type="ChEBI" id="CHEBI:29105"/>
        <note>catalytic</note>
    </ligand>
</feature>
<evidence type="ECO:0000256" key="6">
    <source>
        <dbReference type="ARBA" id="ARBA00022801"/>
    </source>
</evidence>
<feature type="binding site" evidence="11">
    <location>
        <begin position="219"/>
        <end position="226"/>
    </location>
    <ligand>
        <name>ATP</name>
        <dbReference type="ChEBI" id="CHEBI:30616"/>
    </ligand>
</feature>
<evidence type="ECO:0000313" key="16">
    <source>
        <dbReference type="Proteomes" id="UP001275932"/>
    </source>
</evidence>
<evidence type="ECO:0000256" key="5">
    <source>
        <dbReference type="ARBA" id="ARBA00022741"/>
    </source>
</evidence>
<evidence type="ECO:0000256" key="8">
    <source>
        <dbReference type="ARBA" id="ARBA00022840"/>
    </source>
</evidence>
<dbReference type="EC" id="3.4.24.-" evidence="11"/>
<comment type="subunit">
    <text evidence="11">Homohexamer.</text>
</comment>
<keyword evidence="11" id="KW-1003">Cell membrane</keyword>
<keyword evidence="16" id="KW-1185">Reference proteome</keyword>
<keyword evidence="7 11" id="KW-0862">Zinc</keyword>
<dbReference type="EMBL" id="JALBUT010000003">
    <property type="protein sequence ID" value="MDX8415291.1"/>
    <property type="molecule type" value="Genomic_DNA"/>
</dbReference>
<dbReference type="Gene3D" id="1.20.58.760">
    <property type="entry name" value="Peptidase M41"/>
    <property type="match status" value="1"/>
</dbReference>
<dbReference type="Proteomes" id="UP001275932">
    <property type="component" value="Unassembled WGS sequence"/>
</dbReference>
<dbReference type="NCBIfam" id="TIGR01241">
    <property type="entry name" value="FtsH_fam"/>
    <property type="match status" value="1"/>
</dbReference>
<comment type="function">
    <text evidence="11">Acts as a processive, ATP-dependent zinc metallopeptidase for both cytoplasmic and membrane proteins. Plays a role in the quality control of integral membrane proteins.</text>
</comment>
<dbReference type="Gene3D" id="1.10.8.60">
    <property type="match status" value="1"/>
</dbReference>
<dbReference type="InterPro" id="IPR027417">
    <property type="entry name" value="P-loop_NTPase"/>
</dbReference>
<dbReference type="InterPro" id="IPR003959">
    <property type="entry name" value="ATPase_AAA_core"/>
</dbReference>
<reference evidence="15 16" key="1">
    <citation type="submission" date="2022-03" db="EMBL/GenBank/DDBJ databases">
        <title>Novel taxa within the pig intestine.</title>
        <authorList>
            <person name="Wylensek D."/>
            <person name="Bishof K."/>
            <person name="Afrizal A."/>
            <person name="Clavel T."/>
        </authorList>
    </citation>
    <scope>NUCLEOTIDE SEQUENCE [LARGE SCALE GENOMIC DNA]</scope>
    <source>
        <strain evidence="15 16">CLA-KB-P66</strain>
    </source>
</reference>
<dbReference type="InterPro" id="IPR005936">
    <property type="entry name" value="FtsH"/>
</dbReference>
<dbReference type="InterPro" id="IPR000642">
    <property type="entry name" value="Peptidase_M41"/>
</dbReference>
<protein>
    <recommendedName>
        <fullName evidence="11">ATP-dependent zinc metalloprotease FtsH</fullName>
        <ecNumber evidence="11">3.4.24.-</ecNumber>
    </recommendedName>
</protein>
<keyword evidence="6 11" id="KW-0378">Hydrolase</keyword>
<keyword evidence="3 11" id="KW-0645">Protease</keyword>
<comment type="similarity">
    <text evidence="2 11">In the C-terminal section; belongs to the peptidase M41 family.</text>
</comment>
<comment type="caution">
    <text evidence="15">The sequence shown here is derived from an EMBL/GenBank/DDBJ whole genome shotgun (WGS) entry which is preliminary data.</text>
</comment>
<keyword evidence="9 11" id="KW-0482">Metalloprotease</keyword>
<keyword evidence="10 11" id="KW-0472">Membrane</keyword>
<feature type="region of interest" description="Disordered" evidence="13">
    <location>
        <begin position="636"/>
        <end position="662"/>
    </location>
</feature>
<keyword evidence="5 11" id="KW-0547">Nucleotide-binding</keyword>
<feature type="binding site" evidence="11">
    <location>
        <position position="517"/>
    </location>
    <ligand>
        <name>Zn(2+)</name>
        <dbReference type="ChEBI" id="CHEBI:29105"/>
        <note>catalytic</note>
    </ligand>
</feature>
<accession>A0ABU4WFE7</accession>
<keyword evidence="8 11" id="KW-0067">ATP-binding</keyword>
<keyword evidence="4 11" id="KW-0479">Metal-binding</keyword>
<evidence type="ECO:0000256" key="10">
    <source>
        <dbReference type="ARBA" id="ARBA00023136"/>
    </source>
</evidence>
<comment type="similarity">
    <text evidence="12">Belongs to the AAA ATPase family.</text>
</comment>
<gene>
    <name evidence="11 15" type="primary">ftsH</name>
    <name evidence="15" type="ORF">MOX91_03740</name>
</gene>
<feature type="transmembrane region" description="Helical" evidence="11">
    <location>
        <begin position="125"/>
        <end position="147"/>
    </location>
</feature>
<dbReference type="PANTHER" id="PTHR23076:SF97">
    <property type="entry name" value="ATP-DEPENDENT ZINC METALLOPROTEASE YME1L1"/>
    <property type="match status" value="1"/>
</dbReference>
<comment type="cofactor">
    <cofactor evidence="11">
        <name>Zn(2+)</name>
        <dbReference type="ChEBI" id="CHEBI:29105"/>
    </cofactor>
    <text evidence="11">Binds 1 zinc ion per subunit.</text>
</comment>
<dbReference type="RefSeq" id="WP_370396739.1">
    <property type="nucleotide sequence ID" value="NZ_JALBUT010000003.1"/>
</dbReference>
<evidence type="ECO:0000256" key="12">
    <source>
        <dbReference type="RuleBase" id="RU003651"/>
    </source>
</evidence>
<dbReference type="CDD" id="cd19501">
    <property type="entry name" value="RecA-like_FtsH"/>
    <property type="match status" value="1"/>
</dbReference>
<keyword evidence="11" id="KW-1133">Transmembrane helix</keyword>
<comment type="similarity">
    <text evidence="11">In the central section; belongs to the AAA ATPase family.</text>
</comment>
<dbReference type="PROSITE" id="PS00674">
    <property type="entry name" value="AAA"/>
    <property type="match status" value="1"/>
</dbReference>
<evidence type="ECO:0000256" key="3">
    <source>
        <dbReference type="ARBA" id="ARBA00022670"/>
    </source>
</evidence>
<evidence type="ECO:0000256" key="4">
    <source>
        <dbReference type="ARBA" id="ARBA00022723"/>
    </source>
</evidence>
<evidence type="ECO:0000259" key="14">
    <source>
        <dbReference type="SMART" id="SM00382"/>
    </source>
</evidence>
<evidence type="ECO:0000256" key="11">
    <source>
        <dbReference type="HAMAP-Rule" id="MF_01458"/>
    </source>
</evidence>
<sequence>MKKRKNQAKTLSVWIVLILILMMLKFFADGNSPSEQTFTIKELMKAAANDSILSLNIRNDPNGGANWYEVNGYIQNPRFGKEDAPADTPRKLPFKFSGTILEDNYQILTSPTAPWTISEKSAGSVWSNVFFTFLPGLLIVGVIFFLISRQMRASSKMGMDFGKSRARLLSPDKDRTTFDDVAGCDEAKEEVAEIVDFLRTPEKFRKIGAKIPKGILMMGPPGTGKTLLARAIAGEANVPFYSISGSDFMEMFVGVGAARVRDMFEQARKNAPCLIFIDEIDAVGRQRGAGMGGGHDEREQTLNSLLTEMDGFDGHEGIIIIAATNRPDVLDSALLRPGRFDRQVVIDTPDAKGREEILKIHARKIKLDESVDLEKVARLCPGCSGADLANLLNEGAITAARRNSPTVSMEDINIARDKVFFGRERRRLMDDDQKKLIAYHEAGHALTQCALDDNNMPVHKVTIIPRGQSLGSTMFLPKRDTLTESKTSLLNQICSTLGGRVAEEVVFGEVTNGAASDIKQATKIARKMICDWGMGSLGPIALGENQEHIFLGKEIARDRHFSEKTAQQIDDEIKGIIDFQENRARELLTKKRAQLDLMSQALIEFETIDGDLVKDIVFEKVKTLDEIKEILAKKEAKKESQAQEQTMAKNPQAFENPAATQA</sequence>
<dbReference type="Pfam" id="PF17862">
    <property type="entry name" value="AAA_lid_3"/>
    <property type="match status" value="1"/>
</dbReference>
<dbReference type="SMART" id="SM00382">
    <property type="entry name" value="AAA"/>
    <property type="match status" value="1"/>
</dbReference>
<feature type="binding site" evidence="11">
    <location>
        <position position="444"/>
    </location>
    <ligand>
        <name>Zn(2+)</name>
        <dbReference type="ChEBI" id="CHEBI:29105"/>
        <note>catalytic</note>
    </ligand>
</feature>